<name>A0ABS5G358_9BRAD</name>
<keyword evidence="3" id="KW-1185">Reference proteome</keyword>
<dbReference type="RefSeq" id="WP_172235499.1">
    <property type="nucleotide sequence ID" value="NZ_JABFDP010000002.1"/>
</dbReference>
<sequence>MIAILLLSVMLLPDDRALARGPSLRDELEAWWQHTHPGMKTTNKICATSEAGCTRHKVVRRSGGRATAADAAETGGHVTRARRVSLRRPVNRAAEVKGSVDTMVHRGTQRRRAAQPGREVVANSRGEAGADLEMSPRRDRPGRYFLHGPRF</sequence>
<dbReference type="EMBL" id="JAFCLK010000006">
    <property type="protein sequence ID" value="MBR1135704.1"/>
    <property type="molecule type" value="Genomic_DNA"/>
</dbReference>
<gene>
    <name evidence="2" type="ORF">JQ619_08000</name>
</gene>
<comment type="caution">
    <text evidence="2">The sequence shown here is derived from an EMBL/GenBank/DDBJ whole genome shotgun (WGS) entry which is preliminary data.</text>
</comment>
<evidence type="ECO:0008006" key="4">
    <source>
        <dbReference type="Google" id="ProtNLM"/>
    </source>
</evidence>
<evidence type="ECO:0000313" key="3">
    <source>
        <dbReference type="Proteomes" id="UP001314635"/>
    </source>
</evidence>
<evidence type="ECO:0000313" key="2">
    <source>
        <dbReference type="EMBL" id="MBR1135704.1"/>
    </source>
</evidence>
<dbReference type="Proteomes" id="UP001314635">
    <property type="component" value="Unassembled WGS sequence"/>
</dbReference>
<feature type="region of interest" description="Disordered" evidence="1">
    <location>
        <begin position="107"/>
        <end position="141"/>
    </location>
</feature>
<evidence type="ECO:0000256" key="1">
    <source>
        <dbReference type="SAM" id="MobiDB-lite"/>
    </source>
</evidence>
<accession>A0ABS5G358</accession>
<reference evidence="3" key="1">
    <citation type="journal article" date="2021" name="ISME J.">
        <title>Evolutionary origin and ecological implication of a unique nif island in free-living Bradyrhizobium lineages.</title>
        <authorList>
            <person name="Tao J."/>
        </authorList>
    </citation>
    <scope>NUCLEOTIDE SEQUENCE [LARGE SCALE GENOMIC DNA]</scope>
    <source>
        <strain evidence="3">SZCCT0094</strain>
    </source>
</reference>
<protein>
    <recommendedName>
        <fullName evidence="4">Secreted protein</fullName>
    </recommendedName>
</protein>
<proteinExistence type="predicted"/>
<organism evidence="2 3">
    <name type="scientific">Bradyrhizobium denitrificans</name>
    <dbReference type="NCBI Taxonomy" id="2734912"/>
    <lineage>
        <taxon>Bacteria</taxon>
        <taxon>Pseudomonadati</taxon>
        <taxon>Pseudomonadota</taxon>
        <taxon>Alphaproteobacteria</taxon>
        <taxon>Hyphomicrobiales</taxon>
        <taxon>Nitrobacteraceae</taxon>
        <taxon>Bradyrhizobium</taxon>
    </lineage>
</organism>